<accession>A0A316EEP2</accession>
<evidence type="ECO:0008006" key="4">
    <source>
        <dbReference type="Google" id="ProtNLM"/>
    </source>
</evidence>
<protein>
    <recommendedName>
        <fullName evidence="4">DDE superfamily endonuclease</fullName>
    </recommendedName>
</protein>
<evidence type="ECO:0000313" key="2">
    <source>
        <dbReference type="EMBL" id="PWK29120.1"/>
    </source>
</evidence>
<evidence type="ECO:0000256" key="1">
    <source>
        <dbReference type="SAM" id="MobiDB-lite"/>
    </source>
</evidence>
<sequence>MIYRTITHRGRKNERRSFSERDYISLLDAAHQQLRGPIVLVGDNLNTHISAAMRQMIAARDWLHLIRLPTPANADPGAQSSVTTRRIRSRLSRASAAGMATACAGTVSACPVGPSPGRRSVTRATSSPSSTSTSSMLTR</sequence>
<dbReference type="AlphaFoldDB" id="A0A316EEP2"/>
<feature type="region of interest" description="Disordered" evidence="1">
    <location>
        <begin position="111"/>
        <end position="139"/>
    </location>
</feature>
<gene>
    <name evidence="2" type="ORF">BC793_14734</name>
</gene>
<dbReference type="Proteomes" id="UP000245697">
    <property type="component" value="Unassembled WGS sequence"/>
</dbReference>
<feature type="compositionally biased region" description="Low complexity" evidence="1">
    <location>
        <begin position="118"/>
        <end position="139"/>
    </location>
</feature>
<reference evidence="2 3" key="1">
    <citation type="submission" date="2018-05" db="EMBL/GenBank/DDBJ databases">
        <title>Genomic Encyclopedia of Archaeal and Bacterial Type Strains, Phase II (KMG-II): from individual species to whole genera.</title>
        <authorList>
            <person name="Goeker M."/>
        </authorList>
    </citation>
    <scope>NUCLEOTIDE SEQUENCE [LARGE SCALE GENOMIC DNA]</scope>
    <source>
        <strain evidence="2 3">DSM 45184</strain>
    </source>
</reference>
<organism evidence="2 3">
    <name type="scientific">Actinoplanes xinjiangensis</name>
    <dbReference type="NCBI Taxonomy" id="512350"/>
    <lineage>
        <taxon>Bacteria</taxon>
        <taxon>Bacillati</taxon>
        <taxon>Actinomycetota</taxon>
        <taxon>Actinomycetes</taxon>
        <taxon>Micromonosporales</taxon>
        <taxon>Micromonosporaceae</taxon>
        <taxon>Actinoplanes</taxon>
    </lineage>
</organism>
<proteinExistence type="predicted"/>
<evidence type="ECO:0000313" key="3">
    <source>
        <dbReference type="Proteomes" id="UP000245697"/>
    </source>
</evidence>
<dbReference type="EMBL" id="QGGR01000047">
    <property type="protein sequence ID" value="PWK29120.1"/>
    <property type="molecule type" value="Genomic_DNA"/>
</dbReference>
<comment type="caution">
    <text evidence="2">The sequence shown here is derived from an EMBL/GenBank/DDBJ whole genome shotgun (WGS) entry which is preliminary data.</text>
</comment>
<name>A0A316EEP2_9ACTN</name>
<keyword evidence="3" id="KW-1185">Reference proteome</keyword>